<evidence type="ECO:0000313" key="3">
    <source>
        <dbReference type="Proteomes" id="UP000530850"/>
    </source>
</evidence>
<proteinExistence type="predicted"/>
<keyword evidence="1" id="KW-0812">Transmembrane</keyword>
<dbReference type="EMBL" id="JACHYA010000008">
    <property type="protein sequence ID" value="MBB3172008.1"/>
    <property type="molecule type" value="Genomic_DNA"/>
</dbReference>
<sequence>MLGRLSRAFALFMNWFDGICASVCGVWMMASAFFTLPLSWNDWMPASILDPLPIPDLMKQDLFWAGFALLLVNGVPNAIALVFRFRGKLAVSYRWGITAGILLIFWTMFELVFIPNGLSAFYLLLGVLQLVSSSHAAGNLNRRKDYCDK</sequence>
<comment type="caution">
    <text evidence="2">The sequence shown here is derived from an EMBL/GenBank/DDBJ whole genome shotgun (WGS) entry which is preliminary data.</text>
</comment>
<evidence type="ECO:0000313" key="2">
    <source>
        <dbReference type="EMBL" id="MBB3172008.1"/>
    </source>
</evidence>
<name>A0A7W5GR78_9ACTN</name>
<reference evidence="2 3" key="1">
    <citation type="submission" date="2020-08" db="EMBL/GenBank/DDBJ databases">
        <title>Sequencing the genomes of 1000 actinobacteria strains.</title>
        <authorList>
            <person name="Klenk H.-P."/>
        </authorList>
    </citation>
    <scope>NUCLEOTIDE SEQUENCE [LARGE SCALE GENOMIC DNA]</scope>
    <source>
        <strain evidence="2 3">DSM 22242</strain>
    </source>
</reference>
<feature type="transmembrane region" description="Helical" evidence="1">
    <location>
        <begin position="12"/>
        <end position="34"/>
    </location>
</feature>
<organism evidence="2 3">
    <name type="scientific">Parvibacter caecicola</name>
    <dbReference type="NCBI Taxonomy" id="747645"/>
    <lineage>
        <taxon>Bacteria</taxon>
        <taxon>Bacillati</taxon>
        <taxon>Actinomycetota</taxon>
        <taxon>Coriobacteriia</taxon>
        <taxon>Coriobacteriales</taxon>
        <taxon>Coriobacteriaceae</taxon>
        <taxon>Parvibacter</taxon>
    </lineage>
</organism>
<feature type="transmembrane region" description="Helical" evidence="1">
    <location>
        <begin position="95"/>
        <end position="114"/>
    </location>
</feature>
<dbReference type="AlphaFoldDB" id="A0A7W5GR78"/>
<feature type="transmembrane region" description="Helical" evidence="1">
    <location>
        <begin position="62"/>
        <end position="83"/>
    </location>
</feature>
<keyword evidence="1" id="KW-1133">Transmembrane helix</keyword>
<protein>
    <submittedName>
        <fullName evidence="2">Uncharacterized protein</fullName>
    </submittedName>
</protein>
<dbReference type="Proteomes" id="UP000530850">
    <property type="component" value="Unassembled WGS sequence"/>
</dbReference>
<dbReference type="RefSeq" id="WP_123185213.1">
    <property type="nucleotide sequence ID" value="NZ_CANPEU010000023.1"/>
</dbReference>
<accession>A0A7W5GR78</accession>
<feature type="transmembrane region" description="Helical" evidence="1">
    <location>
        <begin position="120"/>
        <end position="140"/>
    </location>
</feature>
<evidence type="ECO:0000256" key="1">
    <source>
        <dbReference type="SAM" id="Phobius"/>
    </source>
</evidence>
<dbReference type="GeneID" id="93356516"/>
<gene>
    <name evidence="2" type="ORF">FHR31_001841</name>
</gene>
<keyword evidence="1" id="KW-0472">Membrane</keyword>